<keyword evidence="3" id="KW-1185">Reference proteome</keyword>
<feature type="domain" description="DUF3298" evidence="1">
    <location>
        <begin position="113"/>
        <end position="183"/>
    </location>
</feature>
<dbReference type="Gene3D" id="3.90.640.20">
    <property type="entry name" value="Heat-shock cognate protein, ATPase"/>
    <property type="match status" value="1"/>
</dbReference>
<dbReference type="Proteomes" id="UP000440004">
    <property type="component" value="Unassembled WGS sequence"/>
</dbReference>
<comment type="caution">
    <text evidence="2">The sequence shown here is derived from an EMBL/GenBank/DDBJ whole genome shotgun (WGS) entry which is preliminary data.</text>
</comment>
<organism evidence="2 3">
    <name type="scientific">Alkalibaculum sporogenes</name>
    <dbReference type="NCBI Taxonomy" id="2655001"/>
    <lineage>
        <taxon>Bacteria</taxon>
        <taxon>Bacillati</taxon>
        <taxon>Bacillota</taxon>
        <taxon>Clostridia</taxon>
        <taxon>Eubacteriales</taxon>
        <taxon>Eubacteriaceae</taxon>
        <taxon>Alkalibaculum</taxon>
    </lineage>
</organism>
<reference evidence="2 3" key="1">
    <citation type="submission" date="2019-10" db="EMBL/GenBank/DDBJ databases">
        <title>Alkalibaculum tamaniensis sp.nov., a new alkaliphilic acetogen, isolated on methoxylated aromatics from a mud volcano.</title>
        <authorList>
            <person name="Khomyakova M.A."/>
            <person name="Merkel A.Y."/>
            <person name="Bonch-Osmolovskaya E.A."/>
            <person name="Slobodkin A.I."/>
        </authorList>
    </citation>
    <scope>NUCLEOTIDE SEQUENCE [LARGE SCALE GENOMIC DNA]</scope>
    <source>
        <strain evidence="2 3">M08DMB</strain>
    </source>
</reference>
<proteinExistence type="predicted"/>
<dbReference type="RefSeq" id="WP_152804526.1">
    <property type="nucleotide sequence ID" value="NZ_WHNX01000015.1"/>
</dbReference>
<dbReference type="InterPro" id="IPR037126">
    <property type="entry name" value="PdaC/RsiV-like_sf"/>
</dbReference>
<dbReference type="Pfam" id="PF11738">
    <property type="entry name" value="DUF3298"/>
    <property type="match status" value="1"/>
</dbReference>
<dbReference type="AlphaFoldDB" id="A0A6A7KA36"/>
<evidence type="ECO:0000313" key="3">
    <source>
        <dbReference type="Proteomes" id="UP000440004"/>
    </source>
</evidence>
<evidence type="ECO:0000313" key="2">
    <source>
        <dbReference type="EMBL" id="MPW26225.1"/>
    </source>
</evidence>
<gene>
    <name evidence="2" type="ORF">GC105_10530</name>
</gene>
<dbReference type="InterPro" id="IPR021729">
    <property type="entry name" value="DUF3298"/>
</dbReference>
<dbReference type="Gene3D" id="3.30.565.40">
    <property type="entry name" value="Fervidobacterium nodosum Rt17-B1 like"/>
    <property type="match status" value="1"/>
</dbReference>
<sequence length="202" mass="23171">MLLIKFPVGIRNQLFTTYNINFYYPSVFNNVNIVAQNRMNFAVYENMRRLSLDLIVPDIPTYIDGSFEIKNNQKGVLSLSLIGLGDFRGAHPMTIINSLNFDIDTGKNYKLGELFKPDSNYIEVLSRMVLEQLEIQEIPLFDDYPGISSNQDYYIADKSLIIYFQLYEIAPYYVGFPYAIIPIYAIQDIIIEGGLLSKMLSA</sequence>
<evidence type="ECO:0000259" key="1">
    <source>
        <dbReference type="Pfam" id="PF11738"/>
    </source>
</evidence>
<protein>
    <submittedName>
        <fullName evidence="2">DUF3298 domain-containing protein</fullName>
    </submittedName>
</protein>
<name>A0A6A7KA36_9FIRM</name>
<accession>A0A6A7KA36</accession>
<dbReference type="EMBL" id="WHNX01000015">
    <property type="protein sequence ID" value="MPW26225.1"/>
    <property type="molecule type" value="Genomic_DNA"/>
</dbReference>